<evidence type="ECO:0000259" key="2">
    <source>
        <dbReference type="Pfam" id="PF04773"/>
    </source>
</evidence>
<keyword evidence="1" id="KW-0812">Transmembrane</keyword>
<dbReference type="PIRSF" id="PIRSF018266">
    <property type="entry name" value="FecR"/>
    <property type="match status" value="1"/>
</dbReference>
<dbReference type="PANTHER" id="PTHR30273:SF2">
    <property type="entry name" value="PROTEIN FECR"/>
    <property type="match status" value="1"/>
</dbReference>
<dbReference type="GO" id="GO:0016989">
    <property type="term" value="F:sigma factor antagonist activity"/>
    <property type="evidence" value="ECO:0007669"/>
    <property type="project" value="TreeGrafter"/>
</dbReference>
<dbReference type="InterPro" id="IPR012373">
    <property type="entry name" value="Ferrdict_sens_TM"/>
</dbReference>
<reference evidence="5" key="1">
    <citation type="submission" date="2016-10" db="EMBL/GenBank/DDBJ databases">
        <authorList>
            <person name="Varghese N."/>
            <person name="Submissions S."/>
        </authorList>
    </citation>
    <scope>NUCLEOTIDE SEQUENCE [LARGE SCALE GENOMIC DNA]</scope>
    <source>
        <strain evidence="5">JCM 21621</strain>
    </source>
</reference>
<dbReference type="Pfam" id="PF16220">
    <property type="entry name" value="DUF4880"/>
    <property type="match status" value="1"/>
</dbReference>
<dbReference type="Gene3D" id="3.55.50.30">
    <property type="match status" value="1"/>
</dbReference>
<dbReference type="EMBL" id="FNIJ01000009">
    <property type="protein sequence ID" value="SDO23514.1"/>
    <property type="molecule type" value="Genomic_DNA"/>
</dbReference>
<dbReference type="Pfam" id="PF04773">
    <property type="entry name" value="FecR"/>
    <property type="match status" value="1"/>
</dbReference>
<evidence type="ECO:0000313" key="4">
    <source>
        <dbReference type="EMBL" id="SDO23514.1"/>
    </source>
</evidence>
<feature type="transmembrane region" description="Helical" evidence="1">
    <location>
        <begin position="85"/>
        <end position="104"/>
    </location>
</feature>
<evidence type="ECO:0000313" key="5">
    <source>
        <dbReference type="Proteomes" id="UP000242957"/>
    </source>
</evidence>
<dbReference type="STRING" id="198616.SAMN05216193_10940"/>
<proteinExistence type="predicted"/>
<organism evidence="4 5">
    <name type="scientific">Pseudomonas jinjuensis</name>
    <dbReference type="NCBI Taxonomy" id="198616"/>
    <lineage>
        <taxon>Bacteria</taxon>
        <taxon>Pseudomonadati</taxon>
        <taxon>Pseudomonadota</taxon>
        <taxon>Gammaproteobacteria</taxon>
        <taxon>Pseudomonadales</taxon>
        <taxon>Pseudomonadaceae</taxon>
        <taxon>Pseudomonas</taxon>
    </lineage>
</organism>
<feature type="domain" description="FecR protein" evidence="2">
    <location>
        <begin position="116"/>
        <end position="205"/>
    </location>
</feature>
<keyword evidence="1" id="KW-0472">Membrane</keyword>
<accession>A0A1H0HWJ8</accession>
<dbReference type="InterPro" id="IPR032623">
    <property type="entry name" value="FecR_N"/>
</dbReference>
<protein>
    <submittedName>
        <fullName evidence="4">FecR family protein</fullName>
    </submittedName>
</protein>
<dbReference type="AlphaFoldDB" id="A0A1H0HWJ8"/>
<name>A0A1H0HWJ8_9PSED</name>
<dbReference type="InterPro" id="IPR006860">
    <property type="entry name" value="FecR"/>
</dbReference>
<dbReference type="PANTHER" id="PTHR30273">
    <property type="entry name" value="PERIPLASMIC SIGNAL SENSOR AND SIGMA FACTOR ACTIVATOR FECR-RELATED"/>
    <property type="match status" value="1"/>
</dbReference>
<dbReference type="Proteomes" id="UP000242957">
    <property type="component" value="Unassembled WGS sequence"/>
</dbReference>
<keyword evidence="1" id="KW-1133">Transmembrane helix</keyword>
<keyword evidence="5" id="KW-1185">Reference proteome</keyword>
<feature type="domain" description="FecR N-terminal" evidence="3">
    <location>
        <begin position="15"/>
        <end position="55"/>
    </location>
</feature>
<dbReference type="Gene3D" id="2.60.120.1440">
    <property type="match status" value="1"/>
</dbReference>
<evidence type="ECO:0000256" key="1">
    <source>
        <dbReference type="SAM" id="Phobius"/>
    </source>
</evidence>
<evidence type="ECO:0000259" key="3">
    <source>
        <dbReference type="Pfam" id="PF16220"/>
    </source>
</evidence>
<sequence length="324" mass="36321">MMPSRFPADDSLSDTAAYWCARLHSDDCSEAERREFRRWHDADPAHAEEYAAMCRIWQLSAQLPASTPTPAPAPRQLRRRRGRQLMARAAVAILAIGSLWTLSWSAGLVPGSIRYYAAQPERRQVTLPDDSQVELNRRTALFYLGYTDRRSVSLTYGEAYFDVQRNVHRPFVIRTDNNEVRVTGTHFNIWTEPQRTAVTVTQGSVLVSPLPSNAIANQATQLTPGMQAVFAPGRAMQLSQVDTTGITAWRNGKLMLEDISLRDALPLINRYLTLPLQLADDEAAELRIGGIYDTAKIEHLVTALPRILPVTLQRQGDVILLSSR</sequence>
<gene>
    <name evidence="4" type="ORF">SAMN05216193_10940</name>
</gene>